<protein>
    <submittedName>
        <fullName evidence="1">Uncharacterized protein</fullName>
    </submittedName>
</protein>
<evidence type="ECO:0000313" key="2">
    <source>
        <dbReference type="Proteomes" id="UP000886501"/>
    </source>
</evidence>
<organism evidence="1 2">
    <name type="scientific">Thelephora ganbajun</name>
    <name type="common">Ganba fungus</name>
    <dbReference type="NCBI Taxonomy" id="370292"/>
    <lineage>
        <taxon>Eukaryota</taxon>
        <taxon>Fungi</taxon>
        <taxon>Dikarya</taxon>
        <taxon>Basidiomycota</taxon>
        <taxon>Agaricomycotina</taxon>
        <taxon>Agaricomycetes</taxon>
        <taxon>Thelephorales</taxon>
        <taxon>Thelephoraceae</taxon>
        <taxon>Thelephora</taxon>
    </lineage>
</organism>
<reference evidence="1" key="2">
    <citation type="journal article" date="2020" name="Nat. Commun.">
        <title>Large-scale genome sequencing of mycorrhizal fungi provides insights into the early evolution of symbiotic traits.</title>
        <authorList>
            <person name="Miyauchi S."/>
            <person name="Kiss E."/>
            <person name="Kuo A."/>
            <person name="Drula E."/>
            <person name="Kohler A."/>
            <person name="Sanchez-Garcia M."/>
            <person name="Morin E."/>
            <person name="Andreopoulos B."/>
            <person name="Barry K.W."/>
            <person name="Bonito G."/>
            <person name="Buee M."/>
            <person name="Carver A."/>
            <person name="Chen C."/>
            <person name="Cichocki N."/>
            <person name="Clum A."/>
            <person name="Culley D."/>
            <person name="Crous P.W."/>
            <person name="Fauchery L."/>
            <person name="Girlanda M."/>
            <person name="Hayes R.D."/>
            <person name="Keri Z."/>
            <person name="LaButti K."/>
            <person name="Lipzen A."/>
            <person name="Lombard V."/>
            <person name="Magnuson J."/>
            <person name="Maillard F."/>
            <person name="Murat C."/>
            <person name="Nolan M."/>
            <person name="Ohm R.A."/>
            <person name="Pangilinan J."/>
            <person name="Pereira M.F."/>
            <person name="Perotto S."/>
            <person name="Peter M."/>
            <person name="Pfister S."/>
            <person name="Riley R."/>
            <person name="Sitrit Y."/>
            <person name="Stielow J.B."/>
            <person name="Szollosi G."/>
            <person name="Zifcakova L."/>
            <person name="Stursova M."/>
            <person name="Spatafora J.W."/>
            <person name="Tedersoo L."/>
            <person name="Vaario L.M."/>
            <person name="Yamada A."/>
            <person name="Yan M."/>
            <person name="Wang P."/>
            <person name="Xu J."/>
            <person name="Bruns T."/>
            <person name="Baldrian P."/>
            <person name="Vilgalys R."/>
            <person name="Dunand C."/>
            <person name="Henrissat B."/>
            <person name="Grigoriev I.V."/>
            <person name="Hibbett D."/>
            <person name="Nagy L.G."/>
            <person name="Martin F.M."/>
        </authorList>
    </citation>
    <scope>NUCLEOTIDE SEQUENCE</scope>
    <source>
        <strain evidence="1">P2</strain>
    </source>
</reference>
<evidence type="ECO:0000313" key="1">
    <source>
        <dbReference type="EMBL" id="KAF9646286.1"/>
    </source>
</evidence>
<accession>A0ACB6Z9I1</accession>
<comment type="caution">
    <text evidence="1">The sequence shown here is derived from an EMBL/GenBank/DDBJ whole genome shotgun (WGS) entry which is preliminary data.</text>
</comment>
<dbReference type="EMBL" id="MU118062">
    <property type="protein sequence ID" value="KAF9646286.1"/>
    <property type="molecule type" value="Genomic_DNA"/>
</dbReference>
<keyword evidence="2" id="KW-1185">Reference proteome</keyword>
<reference evidence="1" key="1">
    <citation type="submission" date="2019-10" db="EMBL/GenBank/DDBJ databases">
        <authorList>
            <consortium name="DOE Joint Genome Institute"/>
            <person name="Kuo A."/>
            <person name="Miyauchi S."/>
            <person name="Kiss E."/>
            <person name="Drula E."/>
            <person name="Kohler A."/>
            <person name="Sanchez-Garcia M."/>
            <person name="Andreopoulos B."/>
            <person name="Barry K.W."/>
            <person name="Bonito G."/>
            <person name="Buee M."/>
            <person name="Carver A."/>
            <person name="Chen C."/>
            <person name="Cichocki N."/>
            <person name="Clum A."/>
            <person name="Culley D."/>
            <person name="Crous P.W."/>
            <person name="Fauchery L."/>
            <person name="Girlanda M."/>
            <person name="Hayes R."/>
            <person name="Keri Z."/>
            <person name="Labutti K."/>
            <person name="Lipzen A."/>
            <person name="Lombard V."/>
            <person name="Magnuson J."/>
            <person name="Maillard F."/>
            <person name="Morin E."/>
            <person name="Murat C."/>
            <person name="Nolan M."/>
            <person name="Ohm R."/>
            <person name="Pangilinan J."/>
            <person name="Pereira M."/>
            <person name="Perotto S."/>
            <person name="Peter M."/>
            <person name="Riley R."/>
            <person name="Sitrit Y."/>
            <person name="Stielow B."/>
            <person name="Szollosi G."/>
            <person name="Zifcakova L."/>
            <person name="Stursova M."/>
            <person name="Spatafora J.W."/>
            <person name="Tedersoo L."/>
            <person name="Vaario L.-M."/>
            <person name="Yamada A."/>
            <person name="Yan M."/>
            <person name="Wang P."/>
            <person name="Xu J."/>
            <person name="Bruns T."/>
            <person name="Baldrian P."/>
            <person name="Vilgalys R."/>
            <person name="Henrissat B."/>
            <person name="Grigoriev I.V."/>
            <person name="Hibbett D."/>
            <person name="Nagy L.G."/>
            <person name="Martin F.M."/>
        </authorList>
    </citation>
    <scope>NUCLEOTIDE SEQUENCE</scope>
    <source>
        <strain evidence="1">P2</strain>
    </source>
</reference>
<proteinExistence type="predicted"/>
<dbReference type="Proteomes" id="UP000886501">
    <property type="component" value="Unassembled WGS sequence"/>
</dbReference>
<name>A0ACB6Z9I1_THEGA</name>
<sequence>MKFTTTLAALLSASTIILAAPVNLAARDVWAPKILYPTTNTVWHVGETHHVKWALDQKPVNVTNPIGTVFLSKNGRLDIDHPLAKGFNLTDGKVLVTIAKDTVPGSDYAVVLLGDSGNASPTFKILA</sequence>
<gene>
    <name evidence="1" type="ORF">BDM02DRAFT_255343</name>
</gene>